<gene>
    <name evidence="5" type="ORF">BKCO1_10000011</name>
</gene>
<dbReference type="GeneID" id="31009523"/>
<dbReference type="RefSeq" id="XP_020125232.1">
    <property type="nucleotide sequence ID" value="XM_020269264.1"/>
</dbReference>
<comment type="caution">
    <text evidence="5">The sequence shown here is derived from an EMBL/GenBank/DDBJ whole genome shotgun (WGS) entry which is preliminary data.</text>
</comment>
<evidence type="ECO:0000313" key="5">
    <source>
        <dbReference type="EMBL" id="OJD28972.1"/>
    </source>
</evidence>
<feature type="transmembrane region" description="Helical" evidence="4">
    <location>
        <begin position="247"/>
        <end position="267"/>
    </location>
</feature>
<feature type="transmembrane region" description="Helical" evidence="4">
    <location>
        <begin position="175"/>
        <end position="193"/>
    </location>
</feature>
<feature type="transmembrane region" description="Helical" evidence="4">
    <location>
        <begin position="314"/>
        <end position="334"/>
    </location>
</feature>
<feature type="transmembrane region" description="Helical" evidence="4">
    <location>
        <begin position="46"/>
        <end position="67"/>
    </location>
</feature>
<evidence type="ECO:0000313" key="6">
    <source>
        <dbReference type="Proteomes" id="UP000183809"/>
    </source>
</evidence>
<evidence type="ECO:0000256" key="3">
    <source>
        <dbReference type="SAM" id="MobiDB-lite"/>
    </source>
</evidence>
<feature type="transmembrane region" description="Helical" evidence="4">
    <location>
        <begin position="205"/>
        <end position="226"/>
    </location>
</feature>
<dbReference type="GO" id="GO:0022857">
    <property type="term" value="F:transmembrane transporter activity"/>
    <property type="evidence" value="ECO:0007669"/>
    <property type="project" value="InterPro"/>
</dbReference>
<dbReference type="PANTHER" id="PTHR11360">
    <property type="entry name" value="MONOCARBOXYLATE TRANSPORTER"/>
    <property type="match status" value="1"/>
</dbReference>
<keyword evidence="6" id="KW-1185">Reference proteome</keyword>
<name>A0A1J9RM22_9PEZI</name>
<feature type="transmembrane region" description="Helical" evidence="4">
    <location>
        <begin position="151"/>
        <end position="168"/>
    </location>
</feature>
<feature type="transmembrane region" description="Helical" evidence="4">
    <location>
        <begin position="374"/>
        <end position="394"/>
    </location>
</feature>
<dbReference type="Pfam" id="PF07690">
    <property type="entry name" value="MFS_1"/>
    <property type="match status" value="1"/>
</dbReference>
<feature type="transmembrane region" description="Helical" evidence="4">
    <location>
        <begin position="87"/>
        <end position="105"/>
    </location>
</feature>
<dbReference type="PANTHER" id="PTHR11360:SF130">
    <property type="entry name" value="MAJOR FACILITATOR SUPERFAMILY (MFS) PROFILE DOMAIN-CONTAINING PROTEIN-RELATED"/>
    <property type="match status" value="1"/>
</dbReference>
<evidence type="ECO:0000256" key="2">
    <source>
        <dbReference type="ARBA" id="ARBA00006727"/>
    </source>
</evidence>
<keyword evidence="4" id="KW-0812">Transmembrane</keyword>
<dbReference type="OrthoDB" id="6499973at2759"/>
<comment type="subcellular location">
    <subcellularLocation>
        <location evidence="1">Membrane</location>
        <topology evidence="1">Multi-pass membrane protein</topology>
    </subcellularLocation>
</comment>
<dbReference type="Proteomes" id="UP000183809">
    <property type="component" value="Unassembled WGS sequence"/>
</dbReference>
<dbReference type="GO" id="GO:0016020">
    <property type="term" value="C:membrane"/>
    <property type="evidence" value="ECO:0007669"/>
    <property type="project" value="UniProtKB-SubCell"/>
</dbReference>
<dbReference type="InterPro" id="IPR011701">
    <property type="entry name" value="MFS"/>
</dbReference>
<evidence type="ECO:0000256" key="4">
    <source>
        <dbReference type="SAM" id="Phobius"/>
    </source>
</evidence>
<comment type="similarity">
    <text evidence="2">Belongs to the major facilitator superfamily. Monocarboxylate porter (TC 2.A.1.13) family.</text>
</comment>
<keyword evidence="4" id="KW-1133">Transmembrane helix</keyword>
<feature type="transmembrane region" description="Helical" evidence="4">
    <location>
        <begin position="287"/>
        <end position="307"/>
    </location>
</feature>
<dbReference type="EMBL" id="MNUE01000100">
    <property type="protein sequence ID" value="OJD28972.1"/>
    <property type="molecule type" value="Genomic_DNA"/>
</dbReference>
<protein>
    <submittedName>
        <fullName evidence="5">Mfs monocarboxylate transporter</fullName>
    </submittedName>
</protein>
<reference evidence="5 6" key="1">
    <citation type="submission" date="2016-10" db="EMBL/GenBank/DDBJ databases">
        <title>Proteomics and genomics reveal pathogen-plant mechanisms compatible with a hemibiotrophic lifestyle of Diplodia corticola.</title>
        <authorList>
            <person name="Fernandes I."/>
            <person name="De Jonge R."/>
            <person name="Van De Peer Y."/>
            <person name="Devreese B."/>
            <person name="Alves A."/>
            <person name="Esteves A.C."/>
        </authorList>
    </citation>
    <scope>NUCLEOTIDE SEQUENCE [LARGE SCALE GENOMIC DNA]</scope>
    <source>
        <strain evidence="5 6">CBS 112549</strain>
    </source>
</reference>
<feature type="transmembrane region" description="Helical" evidence="4">
    <location>
        <begin position="406"/>
        <end position="426"/>
    </location>
</feature>
<dbReference type="InterPro" id="IPR036259">
    <property type="entry name" value="MFS_trans_sf"/>
</dbReference>
<dbReference type="InterPro" id="IPR050327">
    <property type="entry name" value="Proton-linked_MCT"/>
</dbReference>
<proteinExistence type="inferred from homology"/>
<sequence>MSTQTPPTSTPCASGPPSTLSGDKSGSQESLHDSTQQPGVQLNGGFVAWSQVLVSHLIVINGFGYFSSFALFQAHWTTTLSKNASEISWVGSISLFLLFFLGTLSGKAMDAGHFRSLLILGCSFQIVAVFSTSFVTQYWQLLLSQGVAQGIGNGLLFTPCVALVSTYFTKFRAFALSLAACGAPVGGIVFPVLSRQLAPRIGYPWAIRIMGFVILFNCVVIVLLARPRSFTQRKGQPLIDVHAFKEPTYLLFAVGIFFTLWGVYIAYFYTTTFGRNVIHISEAQSLTLLMILNGVGIPGRLIPAYVADRRFGSFTTLLPFVGGAAVMLFGWIGVRSEGAFYAFVILYGICSNAVQTLFPSALSQLTTDLSKMASRVGMVFTVGSFACLTGPPIAGALIDVGEGDYLYAQLFGGCSVVLGLAFLSAARWCQRQERRRVQEQDCC</sequence>
<feature type="transmembrane region" description="Helical" evidence="4">
    <location>
        <begin position="340"/>
        <end position="362"/>
    </location>
</feature>
<keyword evidence="4" id="KW-0472">Membrane</keyword>
<dbReference type="Gene3D" id="1.20.1250.20">
    <property type="entry name" value="MFS general substrate transporter like domains"/>
    <property type="match status" value="1"/>
</dbReference>
<feature type="region of interest" description="Disordered" evidence="3">
    <location>
        <begin position="1"/>
        <end position="37"/>
    </location>
</feature>
<accession>A0A1J9RM22</accession>
<organism evidence="5 6">
    <name type="scientific">Diplodia corticola</name>
    <dbReference type="NCBI Taxonomy" id="236234"/>
    <lineage>
        <taxon>Eukaryota</taxon>
        <taxon>Fungi</taxon>
        <taxon>Dikarya</taxon>
        <taxon>Ascomycota</taxon>
        <taxon>Pezizomycotina</taxon>
        <taxon>Dothideomycetes</taxon>
        <taxon>Dothideomycetes incertae sedis</taxon>
        <taxon>Botryosphaeriales</taxon>
        <taxon>Botryosphaeriaceae</taxon>
        <taxon>Diplodia</taxon>
    </lineage>
</organism>
<dbReference type="AlphaFoldDB" id="A0A1J9RM22"/>
<dbReference type="SUPFAM" id="SSF103473">
    <property type="entry name" value="MFS general substrate transporter"/>
    <property type="match status" value="1"/>
</dbReference>
<feature type="transmembrane region" description="Helical" evidence="4">
    <location>
        <begin position="117"/>
        <end position="139"/>
    </location>
</feature>
<evidence type="ECO:0000256" key="1">
    <source>
        <dbReference type="ARBA" id="ARBA00004141"/>
    </source>
</evidence>